<feature type="transmembrane region" description="Helical" evidence="1">
    <location>
        <begin position="23"/>
        <end position="51"/>
    </location>
</feature>
<dbReference type="RefSeq" id="WP_017713838.1">
    <property type="nucleotide sequence ID" value="NZ_KB235941.1"/>
</dbReference>
<keyword evidence="1" id="KW-0812">Transmembrane</keyword>
<evidence type="ECO:0000256" key="1">
    <source>
        <dbReference type="SAM" id="Phobius"/>
    </source>
</evidence>
<dbReference type="EMBL" id="AJTX02000002">
    <property type="protein sequence ID" value="KKJ01238.1"/>
    <property type="molecule type" value="Genomic_DNA"/>
</dbReference>
<protein>
    <recommendedName>
        <fullName evidence="4">DUF4878 domain-containing protein</fullName>
    </recommendedName>
</protein>
<evidence type="ECO:0000313" key="3">
    <source>
        <dbReference type="Proteomes" id="UP000034681"/>
    </source>
</evidence>
<keyword evidence="1" id="KW-0472">Membrane</keyword>
<keyword evidence="1" id="KW-1133">Transmembrane helix</keyword>
<dbReference type="eggNOG" id="ENOG5033TX9">
    <property type="taxonomic scope" value="Bacteria"/>
</dbReference>
<name>A0A0M2Q1Q8_PROHO</name>
<reference evidence="2" key="1">
    <citation type="submission" date="2012-04" db="EMBL/GenBank/DDBJ databases">
        <authorList>
            <person name="Borisov I.G."/>
            <person name="Ivanikova N.V."/>
            <person name="Pinevich A.V."/>
        </authorList>
    </citation>
    <scope>NUCLEOTIDE SEQUENCE</scope>
    <source>
        <strain evidence="2">CALU 1027</strain>
    </source>
</reference>
<evidence type="ECO:0000313" key="2">
    <source>
        <dbReference type="EMBL" id="KKJ01238.1"/>
    </source>
</evidence>
<dbReference type="AlphaFoldDB" id="A0A0M2Q1Q8"/>
<dbReference type="Proteomes" id="UP000034681">
    <property type="component" value="Unassembled WGS sequence"/>
</dbReference>
<organism evidence="2 3">
    <name type="scientific">Prochlorothrix hollandica PCC 9006 = CALU 1027</name>
    <dbReference type="NCBI Taxonomy" id="317619"/>
    <lineage>
        <taxon>Bacteria</taxon>
        <taxon>Bacillati</taxon>
        <taxon>Cyanobacteriota</taxon>
        <taxon>Cyanophyceae</taxon>
        <taxon>Prochlorotrichales</taxon>
        <taxon>Prochlorotrichaceae</taxon>
        <taxon>Prochlorothrix</taxon>
    </lineage>
</organism>
<sequence length="164" mass="17872">MTPNPVISLPLAPLFLAEEVPHLLFYLGAVLVSLLGSLVLIWIIVAVRVLVSSRGMTTALNNFFAAIVNGNYGAAYGMLTPELQGELSAKDFKEFVKTQGLRQYKRLELPLVEVEAGRCPLDLTVELQTGQMIDLTLDLVRVEKTWLIDGLAMGKSAETSPKAS</sequence>
<comment type="caution">
    <text evidence="2">The sequence shown here is derived from an EMBL/GenBank/DDBJ whole genome shotgun (WGS) entry which is preliminary data.</text>
</comment>
<keyword evidence="3" id="KW-1185">Reference proteome</keyword>
<accession>A0A0M2Q1Q8</accession>
<gene>
    <name evidence="2" type="ORF">PROH_02360</name>
</gene>
<evidence type="ECO:0008006" key="4">
    <source>
        <dbReference type="Google" id="ProtNLM"/>
    </source>
</evidence>
<proteinExistence type="predicted"/>